<keyword evidence="10" id="KW-0624">Polysaccharide degradation</keyword>
<gene>
    <name evidence="14" type="ORF">BCF74_13717</name>
</gene>
<evidence type="ECO:0000256" key="8">
    <source>
        <dbReference type="ARBA" id="ARBA00023277"/>
    </source>
</evidence>
<dbReference type="GO" id="GO:0004557">
    <property type="term" value="F:alpha-galactosidase activity"/>
    <property type="evidence" value="ECO:0007669"/>
    <property type="project" value="UniProtKB-EC"/>
</dbReference>
<dbReference type="PRINTS" id="PR00740">
    <property type="entry name" value="GLHYDRLASE27"/>
</dbReference>
<dbReference type="GO" id="GO:0005576">
    <property type="term" value="C:extracellular region"/>
    <property type="evidence" value="ECO:0007669"/>
    <property type="project" value="UniProtKB-SubCell"/>
</dbReference>
<evidence type="ECO:0000256" key="6">
    <source>
        <dbReference type="ARBA" id="ARBA00023157"/>
    </source>
</evidence>
<dbReference type="SUPFAM" id="SSF51445">
    <property type="entry name" value="(Trans)glycosidases"/>
    <property type="match status" value="1"/>
</dbReference>
<evidence type="ECO:0000259" key="13">
    <source>
        <dbReference type="SMART" id="SM00776"/>
    </source>
</evidence>
<organism evidence="14 15">
    <name type="scientific">Knoellia remsis</name>
    <dbReference type="NCBI Taxonomy" id="407159"/>
    <lineage>
        <taxon>Bacteria</taxon>
        <taxon>Bacillati</taxon>
        <taxon>Actinomycetota</taxon>
        <taxon>Actinomycetes</taxon>
        <taxon>Micrococcales</taxon>
        <taxon>Intrasporangiaceae</taxon>
        <taxon>Knoellia</taxon>
    </lineage>
</organism>
<accession>A0A2T0TZ40</accession>
<dbReference type="PANTHER" id="PTHR11452">
    <property type="entry name" value="ALPHA-GALACTOSIDASE/ALPHA-N-ACETYLGALACTOSAMINIDASE"/>
    <property type="match status" value="1"/>
</dbReference>
<comment type="caution">
    <text evidence="14">The sequence shown here is derived from an EMBL/GenBank/DDBJ whole genome shotgun (WGS) entry which is preliminary data.</text>
</comment>
<sequence>MSHLVSRAVVVLVGVIVLGAATSLGAPTPSNAAGVPATITPSLATTTENDTVTLAATPPMGWNSWNQVRCYDLTEDVVKRAADTVASTGLAAAGYEYIVVDDCWQDLTRASDGTLRSNPERFPSGIKALADYVHARGLKFGIYGSPGTDTCAMYWDGYPGKNLGSYGYEELDARTFASWGVDYLKYDWCRADITSGLEPIPAFTKMRDALRATGRPIVYSISEYGDTKPWTWAQGIANLWRTTNDLGPTWASVSNVINRQASLADYTGRPGGWNDPDMLQIGNGSLTDVENRTHFTMWSILNAPLFLGTDLERLSPTTMATVTNPEVIAIDQDWAGSQGRRLSQDGPAEVWGKKLSDGGYAVVLYNSGNESALVRTDLAALGLDPGGRGWVVRDAWQREDVANTRGSISAVVPPHGATLYRLRPAPRAAGLTSAVTVTAEPSAVGAGTVTDGELTVTNSGATPLLKPEVSLTAPAGLDVEMVGTLPAAIGPGQIVQVPVRFTADADAVESRTVLVDITARSPSGARTTQRTAVTVTVTPPAPSGSTWVSDLAFVSSSNGWGPVERDLSNGEQAQSDGSALTIDGVTHEKGLGVHARSETSLYLGGACRRFTASVGVDDEVGDLGSVRFSVVGDDGTLYRSETLRGPDGAAEVSVDVSGVRFLDLVVDDAGDGVGSDHADWGSARLDCS</sequence>
<dbReference type="Pfam" id="PF16499">
    <property type="entry name" value="Melibiase_2"/>
    <property type="match status" value="1"/>
</dbReference>
<evidence type="ECO:0000256" key="7">
    <source>
        <dbReference type="ARBA" id="ARBA00023180"/>
    </source>
</evidence>
<dbReference type="InterPro" id="IPR013222">
    <property type="entry name" value="Glyco_hyd_98_carb-bd"/>
</dbReference>
<proteinExistence type="inferred from homology"/>
<dbReference type="Proteomes" id="UP000237822">
    <property type="component" value="Unassembled WGS sequence"/>
</dbReference>
<evidence type="ECO:0000256" key="11">
    <source>
        <dbReference type="RuleBase" id="RU361168"/>
    </source>
</evidence>
<dbReference type="AlphaFoldDB" id="A0A2T0TZ40"/>
<dbReference type="Gene3D" id="2.60.40.1180">
    <property type="entry name" value="Golgi alpha-mannosidase II"/>
    <property type="match status" value="1"/>
</dbReference>
<comment type="subcellular location">
    <subcellularLocation>
        <location evidence="1">Secreted</location>
    </subcellularLocation>
</comment>
<dbReference type="CDD" id="cd14792">
    <property type="entry name" value="GH27"/>
    <property type="match status" value="1"/>
</dbReference>
<dbReference type="EC" id="3.2.1.22" evidence="11"/>
<feature type="signal peptide" evidence="12">
    <location>
        <begin position="1"/>
        <end position="32"/>
    </location>
</feature>
<evidence type="ECO:0000256" key="9">
    <source>
        <dbReference type="ARBA" id="ARBA00023295"/>
    </source>
</evidence>
<keyword evidence="9 11" id="KW-0326">Glycosidase</keyword>
<evidence type="ECO:0000256" key="12">
    <source>
        <dbReference type="SAM" id="SignalP"/>
    </source>
</evidence>
<reference evidence="14 15" key="1">
    <citation type="submission" date="2018-03" db="EMBL/GenBank/DDBJ databases">
        <title>Genomic Encyclopedia of Archaeal and Bacterial Type Strains, Phase II (KMG-II): from individual species to whole genera.</title>
        <authorList>
            <person name="Goeker M."/>
        </authorList>
    </citation>
    <scope>NUCLEOTIDE SEQUENCE [LARGE SCALE GENOMIC DNA]</scope>
    <source>
        <strain evidence="14 15">ATCC BAA-1496</strain>
    </source>
</reference>
<evidence type="ECO:0000256" key="3">
    <source>
        <dbReference type="ARBA" id="ARBA00022525"/>
    </source>
</evidence>
<dbReference type="SUPFAM" id="SSF51011">
    <property type="entry name" value="Glycosyl hydrolase domain"/>
    <property type="match status" value="1"/>
</dbReference>
<keyword evidence="15" id="KW-1185">Reference proteome</keyword>
<dbReference type="GO" id="GO:0000272">
    <property type="term" value="P:polysaccharide catabolic process"/>
    <property type="evidence" value="ECO:0007669"/>
    <property type="project" value="UniProtKB-KW"/>
</dbReference>
<evidence type="ECO:0000313" key="15">
    <source>
        <dbReference type="Proteomes" id="UP000237822"/>
    </source>
</evidence>
<dbReference type="InterPro" id="IPR008979">
    <property type="entry name" value="Galactose-bd-like_sf"/>
</dbReference>
<evidence type="ECO:0000256" key="5">
    <source>
        <dbReference type="ARBA" id="ARBA00022801"/>
    </source>
</evidence>
<comment type="similarity">
    <text evidence="2 11">Belongs to the glycosyl hydrolase 27 family.</text>
</comment>
<dbReference type="FunFam" id="3.20.20.70:FF:000197">
    <property type="entry name" value="Alpha-galactosidase"/>
    <property type="match status" value="1"/>
</dbReference>
<dbReference type="SMART" id="SM00776">
    <property type="entry name" value="NPCBM"/>
    <property type="match status" value="1"/>
</dbReference>
<dbReference type="PANTHER" id="PTHR11452:SF75">
    <property type="entry name" value="ALPHA-GALACTOSIDASE MEL1"/>
    <property type="match status" value="1"/>
</dbReference>
<dbReference type="InterPro" id="IPR013780">
    <property type="entry name" value="Glyco_hydro_b"/>
</dbReference>
<dbReference type="InterPro" id="IPR038637">
    <property type="entry name" value="NPCBM_sf"/>
</dbReference>
<dbReference type="RefSeq" id="WP_106298921.1">
    <property type="nucleotide sequence ID" value="NZ_PVTI01000037.1"/>
</dbReference>
<evidence type="ECO:0000256" key="10">
    <source>
        <dbReference type="ARBA" id="ARBA00023326"/>
    </source>
</evidence>
<dbReference type="FunFam" id="2.60.40.1180:FF:000008">
    <property type="entry name" value="Alpha-galactosidase"/>
    <property type="match status" value="1"/>
</dbReference>
<evidence type="ECO:0000256" key="4">
    <source>
        <dbReference type="ARBA" id="ARBA00022729"/>
    </source>
</evidence>
<dbReference type="Gene3D" id="3.20.20.70">
    <property type="entry name" value="Aldolase class I"/>
    <property type="match status" value="1"/>
</dbReference>
<dbReference type="InterPro" id="IPR041233">
    <property type="entry name" value="Melibiase_C"/>
</dbReference>
<feature type="chain" id="PRO_5015451208" description="Alpha-galactosidase" evidence="12">
    <location>
        <begin position="33"/>
        <end position="688"/>
    </location>
</feature>
<keyword evidence="3" id="KW-0964">Secreted</keyword>
<evidence type="ECO:0000256" key="2">
    <source>
        <dbReference type="ARBA" id="ARBA00009743"/>
    </source>
</evidence>
<feature type="domain" description="Glycosyl hydrolase family 98 putative carbohydrate-binding module" evidence="13">
    <location>
        <begin position="542"/>
        <end position="687"/>
    </location>
</feature>
<dbReference type="InterPro" id="IPR017853">
    <property type="entry name" value="GH"/>
</dbReference>
<keyword evidence="5 11" id="KW-0378">Hydrolase</keyword>
<comment type="catalytic activity">
    <reaction evidence="11">
        <text>Hydrolysis of terminal, non-reducing alpha-D-galactose residues in alpha-D-galactosides, including galactose oligosaccharides, galactomannans and galactolipids.</text>
        <dbReference type="EC" id="3.2.1.22"/>
    </reaction>
</comment>
<dbReference type="EMBL" id="PVTI01000037">
    <property type="protein sequence ID" value="PRY50936.1"/>
    <property type="molecule type" value="Genomic_DNA"/>
</dbReference>
<dbReference type="InterPro" id="IPR002241">
    <property type="entry name" value="Glyco_hydro_27"/>
</dbReference>
<keyword evidence="8" id="KW-0119">Carbohydrate metabolism</keyword>
<keyword evidence="7" id="KW-0325">Glycoprotein</keyword>
<keyword evidence="4 12" id="KW-0732">Signal</keyword>
<keyword evidence="6 11" id="KW-1015">Disulfide bond</keyword>
<dbReference type="Pfam" id="PF08305">
    <property type="entry name" value="NPCBM"/>
    <property type="match status" value="1"/>
</dbReference>
<evidence type="ECO:0000313" key="14">
    <source>
        <dbReference type="EMBL" id="PRY50936.1"/>
    </source>
</evidence>
<dbReference type="SUPFAM" id="SSF49785">
    <property type="entry name" value="Galactose-binding domain-like"/>
    <property type="match status" value="1"/>
</dbReference>
<dbReference type="OrthoDB" id="9758822at2"/>
<dbReference type="Pfam" id="PF17801">
    <property type="entry name" value="Melibiase_C"/>
    <property type="match status" value="1"/>
</dbReference>
<dbReference type="Gene3D" id="2.60.120.1060">
    <property type="entry name" value="NPCBM/NEW2 domain"/>
    <property type="match status" value="1"/>
</dbReference>
<dbReference type="InterPro" id="IPR013785">
    <property type="entry name" value="Aldolase_TIM"/>
</dbReference>
<name>A0A2T0TZ40_9MICO</name>
<protein>
    <recommendedName>
        <fullName evidence="11">Alpha-galactosidase</fullName>
        <ecNumber evidence="11">3.2.1.22</ecNumber>
    </recommendedName>
    <alternativeName>
        <fullName evidence="11">Melibiase</fullName>
    </alternativeName>
</protein>
<evidence type="ECO:0000256" key="1">
    <source>
        <dbReference type="ARBA" id="ARBA00004613"/>
    </source>
</evidence>